<feature type="compositionally biased region" description="Polar residues" evidence="1">
    <location>
        <begin position="1"/>
        <end position="18"/>
    </location>
</feature>
<dbReference type="RefSeq" id="WP_237378992.1">
    <property type="nucleotide sequence ID" value="NZ_CP071793.1"/>
</dbReference>
<dbReference type="PANTHER" id="PTHR43194">
    <property type="entry name" value="HYDROLASE ALPHA/BETA FOLD FAMILY"/>
    <property type="match status" value="1"/>
</dbReference>
<feature type="region of interest" description="Disordered" evidence="1">
    <location>
        <begin position="1"/>
        <end position="20"/>
    </location>
</feature>
<keyword evidence="3" id="KW-0378">Hydrolase</keyword>
<dbReference type="EMBL" id="CP071793">
    <property type="protein sequence ID" value="QTD49357.1"/>
    <property type="molecule type" value="Genomic_DNA"/>
</dbReference>
<sequence length="334" mass="36133">MAQQVSIASAVPDTSSPIRQVPKSALNPRIVPLSDEEVASMKDSAFTYAGPMAPPWMRATLGFAGKLAPRTLAPLVSRLWFTPGKAARPAREQAWLEAAQRRETLVWRDGTVQLYGWGGTGPLVLLVHGWQGRGTQMAAFAEPLVEAGFRVLAFDAPAHGDSAGKQTHGEAFARVIETIQRQEGPFHAMIAHSFGCAPATYALRCGVSIEKLVLLAPARGLEFAIRSFQVGLGVPEPVVPHWKRIAEAKVGQVGDIWRAMSVTANLEAMNPDGLVVHDRDDHWVSVREGRAVASSWENGTYWETSGLGHHRVLRDPEIVARVTDFLKGGGASEA</sequence>
<reference evidence="3" key="1">
    <citation type="submission" date="2021-03" db="EMBL/GenBank/DDBJ databases">
        <title>Acanthopleuribacteraceae sp. M133.</title>
        <authorList>
            <person name="Wang G."/>
        </authorList>
    </citation>
    <scope>NUCLEOTIDE SEQUENCE</scope>
    <source>
        <strain evidence="3">M133</strain>
    </source>
</reference>
<evidence type="ECO:0000313" key="3">
    <source>
        <dbReference type="EMBL" id="QTD49357.1"/>
    </source>
</evidence>
<dbReference type="AlphaFoldDB" id="A0A8A4TIN2"/>
<dbReference type="PANTHER" id="PTHR43194:SF2">
    <property type="entry name" value="PEROXISOMAL MEMBRANE PROTEIN LPX1"/>
    <property type="match status" value="1"/>
</dbReference>
<dbReference type="SUPFAM" id="SSF53474">
    <property type="entry name" value="alpha/beta-Hydrolases"/>
    <property type="match status" value="1"/>
</dbReference>
<evidence type="ECO:0000256" key="1">
    <source>
        <dbReference type="SAM" id="MobiDB-lite"/>
    </source>
</evidence>
<dbReference type="InterPro" id="IPR029058">
    <property type="entry name" value="AB_hydrolase_fold"/>
</dbReference>
<dbReference type="KEGG" id="scor:J3U87_27550"/>
<accession>A0A8A4TIN2</accession>
<dbReference type="GO" id="GO:0016787">
    <property type="term" value="F:hydrolase activity"/>
    <property type="evidence" value="ECO:0007669"/>
    <property type="project" value="UniProtKB-KW"/>
</dbReference>
<dbReference type="InterPro" id="IPR050228">
    <property type="entry name" value="Carboxylesterase_BioH"/>
</dbReference>
<dbReference type="InterPro" id="IPR000073">
    <property type="entry name" value="AB_hydrolase_1"/>
</dbReference>
<keyword evidence="4" id="KW-1185">Reference proteome</keyword>
<evidence type="ECO:0000313" key="4">
    <source>
        <dbReference type="Proteomes" id="UP000663929"/>
    </source>
</evidence>
<protein>
    <submittedName>
        <fullName evidence="3">Alpha/beta fold hydrolase</fullName>
    </submittedName>
</protein>
<proteinExistence type="predicted"/>
<dbReference type="Proteomes" id="UP000663929">
    <property type="component" value="Chromosome"/>
</dbReference>
<gene>
    <name evidence="3" type="ORF">J3U87_27550</name>
</gene>
<name>A0A8A4TIN2_SULCO</name>
<feature type="domain" description="AB hydrolase-1" evidence="2">
    <location>
        <begin position="124"/>
        <end position="321"/>
    </location>
</feature>
<organism evidence="3 4">
    <name type="scientific">Sulfidibacter corallicola</name>
    <dbReference type="NCBI Taxonomy" id="2818388"/>
    <lineage>
        <taxon>Bacteria</taxon>
        <taxon>Pseudomonadati</taxon>
        <taxon>Acidobacteriota</taxon>
        <taxon>Holophagae</taxon>
        <taxon>Acanthopleuribacterales</taxon>
        <taxon>Acanthopleuribacteraceae</taxon>
        <taxon>Sulfidibacter</taxon>
    </lineage>
</organism>
<evidence type="ECO:0000259" key="2">
    <source>
        <dbReference type="Pfam" id="PF12697"/>
    </source>
</evidence>
<dbReference type="Gene3D" id="3.40.50.1820">
    <property type="entry name" value="alpha/beta hydrolase"/>
    <property type="match status" value="1"/>
</dbReference>
<dbReference type="Pfam" id="PF12697">
    <property type="entry name" value="Abhydrolase_6"/>
    <property type="match status" value="1"/>
</dbReference>